<dbReference type="AlphaFoldDB" id="A0A2T5EHP0"/>
<sequence>MKEINFNDSDFVVPELICVLNAWRNRCKEARDGHYKRAETLFDRAQFLGYVLIYSTVFVTVFSFFSLNTPDVLFWGITKQHIVVLVGCIAAVISGLVTQARYGERAEIHRSSGARYANLARTIEALQIKINIGLINKSEIESQSSLIILEWNNLSEDSLLTPHNESKSKLILHGLFALVFAVIFFVVAV</sequence>
<comment type="caution">
    <text evidence="2">The sequence shown here is derived from an EMBL/GenBank/DDBJ whole genome shotgun (WGS) entry which is preliminary data.</text>
</comment>
<feature type="transmembrane region" description="Helical" evidence="1">
    <location>
        <begin position="170"/>
        <end position="188"/>
    </location>
</feature>
<feature type="transmembrane region" description="Helical" evidence="1">
    <location>
        <begin position="47"/>
        <end position="67"/>
    </location>
</feature>
<keyword evidence="1" id="KW-1133">Transmembrane helix</keyword>
<evidence type="ECO:0008006" key="4">
    <source>
        <dbReference type="Google" id="ProtNLM"/>
    </source>
</evidence>
<dbReference type="Proteomes" id="UP000244080">
    <property type="component" value="Unassembled WGS sequence"/>
</dbReference>
<accession>A0A2T5EHP0</accession>
<gene>
    <name evidence="2" type="ORF">CWO36_11155</name>
</gene>
<protein>
    <recommendedName>
        <fullName evidence="4">SLATT domain-containing protein</fullName>
    </recommendedName>
</protein>
<dbReference type="RefSeq" id="WP_017086247.1">
    <property type="nucleotide sequence ID" value="NZ_CAWNZY010000024.1"/>
</dbReference>
<keyword evidence="1" id="KW-0472">Membrane</keyword>
<evidence type="ECO:0000313" key="2">
    <source>
        <dbReference type="EMBL" id="PTP19235.1"/>
    </source>
</evidence>
<organism evidence="2 3">
    <name type="scientific">Vibrio splendidus</name>
    <dbReference type="NCBI Taxonomy" id="29497"/>
    <lineage>
        <taxon>Bacteria</taxon>
        <taxon>Pseudomonadati</taxon>
        <taxon>Pseudomonadota</taxon>
        <taxon>Gammaproteobacteria</taxon>
        <taxon>Vibrionales</taxon>
        <taxon>Vibrionaceae</taxon>
        <taxon>Vibrio</taxon>
    </lineage>
</organism>
<dbReference type="NCBIfam" id="NF033632">
    <property type="entry name" value="SLATT_4"/>
    <property type="match status" value="1"/>
</dbReference>
<evidence type="ECO:0000313" key="3">
    <source>
        <dbReference type="Proteomes" id="UP000244080"/>
    </source>
</evidence>
<reference evidence="2 3" key="1">
    <citation type="submission" date="2017-11" db="EMBL/GenBank/DDBJ databases">
        <title>Population delineation of vibrios coincides with oyster pathogenicity.</title>
        <authorList>
            <person name="Bruto M."/>
            <person name="Labreuche Y."/>
            <person name="James A."/>
            <person name="Piel D."/>
            <person name="Chenivesse S."/>
            <person name="Petton B."/>
            <person name="Polz M.F."/>
            <person name="Le Roux F."/>
        </authorList>
    </citation>
    <scope>NUCLEOTIDE SEQUENCE [LARGE SCALE GENOMIC DNA]</scope>
    <source>
        <strain evidence="2 3">1F_55</strain>
    </source>
</reference>
<feature type="transmembrane region" description="Helical" evidence="1">
    <location>
        <begin position="73"/>
        <end position="97"/>
    </location>
</feature>
<keyword evidence="1" id="KW-0812">Transmembrane</keyword>
<dbReference type="EMBL" id="PIGA01000015">
    <property type="protein sequence ID" value="PTP19235.1"/>
    <property type="molecule type" value="Genomic_DNA"/>
</dbReference>
<evidence type="ECO:0000256" key="1">
    <source>
        <dbReference type="SAM" id="Phobius"/>
    </source>
</evidence>
<name>A0A2T5EHP0_VIBSP</name>
<proteinExistence type="predicted"/>